<dbReference type="AlphaFoldDB" id="A0AAP4BTH0"/>
<keyword evidence="1" id="KW-1133">Transmembrane helix</keyword>
<proteinExistence type="predicted"/>
<dbReference type="EMBL" id="JASNVP010000005">
    <property type="protein sequence ID" value="MDK4326144.1"/>
    <property type="molecule type" value="Genomic_DNA"/>
</dbReference>
<sequence length="151" mass="17077">MGKSTLDKFFAPFHRHLPRIIAGVWCLWSWSMVAAYIGGAPRQLATLEASVPFQLWFLWLIAACLLTVGTALPRKGKYRRAARCARVYGLAMVTIMLMLWTAAFFTADMARGWVSAKNYLLLAFFSVFTSYFIARDKPSPAHQLIEGRPIE</sequence>
<dbReference type="RefSeq" id="WP_284589701.1">
    <property type="nucleotide sequence ID" value="NZ_JASNVP010000005.1"/>
</dbReference>
<feature type="transmembrane region" description="Helical" evidence="1">
    <location>
        <begin position="20"/>
        <end position="41"/>
    </location>
</feature>
<organism evidence="2 3">
    <name type="scientific">Corynebacterium propinquum</name>
    <dbReference type="NCBI Taxonomy" id="43769"/>
    <lineage>
        <taxon>Bacteria</taxon>
        <taxon>Bacillati</taxon>
        <taxon>Actinomycetota</taxon>
        <taxon>Actinomycetes</taxon>
        <taxon>Mycobacteriales</taxon>
        <taxon>Corynebacteriaceae</taxon>
        <taxon>Corynebacterium</taxon>
    </lineage>
</organism>
<protein>
    <submittedName>
        <fullName evidence="2">Uncharacterized protein</fullName>
    </submittedName>
</protein>
<comment type="caution">
    <text evidence="2">The sequence shown here is derived from an EMBL/GenBank/DDBJ whole genome shotgun (WGS) entry which is preliminary data.</text>
</comment>
<gene>
    <name evidence="2" type="ORF">QPX54_06405</name>
</gene>
<evidence type="ECO:0000313" key="2">
    <source>
        <dbReference type="EMBL" id="MDK4326144.1"/>
    </source>
</evidence>
<feature type="transmembrane region" description="Helical" evidence="1">
    <location>
        <begin position="85"/>
        <end position="106"/>
    </location>
</feature>
<dbReference type="Proteomes" id="UP001226160">
    <property type="component" value="Unassembled WGS sequence"/>
</dbReference>
<keyword evidence="1" id="KW-0472">Membrane</keyword>
<feature type="transmembrane region" description="Helical" evidence="1">
    <location>
        <begin position="53"/>
        <end position="73"/>
    </location>
</feature>
<reference evidence="2" key="1">
    <citation type="submission" date="2023-05" db="EMBL/GenBank/DDBJ databases">
        <title>Metabolic capabilities are highly conserved among human nasal-associated Corynebacterium species in pangenomic analyses.</title>
        <authorList>
            <person name="Tran T.H."/>
            <person name="Roberts A.Q."/>
            <person name="Escapa I.F."/>
            <person name="Gao W."/>
            <person name="Conlan S."/>
            <person name="Kong H."/>
            <person name="Segre J.A."/>
            <person name="Kelly M.S."/>
            <person name="Lemon K.P."/>
        </authorList>
    </citation>
    <scope>NUCLEOTIDE SEQUENCE</scope>
    <source>
        <strain evidence="2">KPL2654</strain>
    </source>
</reference>
<evidence type="ECO:0000313" key="3">
    <source>
        <dbReference type="Proteomes" id="UP001226160"/>
    </source>
</evidence>
<accession>A0AAP4BTH0</accession>
<name>A0AAP4BTH0_9CORY</name>
<feature type="transmembrane region" description="Helical" evidence="1">
    <location>
        <begin position="118"/>
        <end position="134"/>
    </location>
</feature>
<evidence type="ECO:0000256" key="1">
    <source>
        <dbReference type="SAM" id="Phobius"/>
    </source>
</evidence>
<keyword evidence="1" id="KW-0812">Transmembrane</keyword>